<dbReference type="FunFam" id="3.30.420.40:FF:000012">
    <property type="entry name" value="tRNA N6-adenosine threonylcarbamoyltransferase"/>
    <property type="match status" value="1"/>
</dbReference>
<keyword evidence="2 7" id="KW-0819">tRNA processing</keyword>
<gene>
    <name evidence="7 9" type="primary">tsaD</name>
    <name evidence="9" type="ORF">Pan265_14570</name>
</gene>
<reference evidence="9 10" key="1">
    <citation type="submission" date="2019-02" db="EMBL/GenBank/DDBJ databases">
        <title>Deep-cultivation of Planctomycetes and their phenomic and genomic characterization uncovers novel biology.</title>
        <authorList>
            <person name="Wiegand S."/>
            <person name="Jogler M."/>
            <person name="Boedeker C."/>
            <person name="Pinto D."/>
            <person name="Vollmers J."/>
            <person name="Rivas-Marin E."/>
            <person name="Kohn T."/>
            <person name="Peeters S.H."/>
            <person name="Heuer A."/>
            <person name="Rast P."/>
            <person name="Oberbeckmann S."/>
            <person name="Bunk B."/>
            <person name="Jeske O."/>
            <person name="Meyerdierks A."/>
            <person name="Storesund J.E."/>
            <person name="Kallscheuer N."/>
            <person name="Luecker S."/>
            <person name="Lage O.M."/>
            <person name="Pohl T."/>
            <person name="Merkel B.J."/>
            <person name="Hornburger P."/>
            <person name="Mueller R.-W."/>
            <person name="Bruemmer F."/>
            <person name="Labrenz M."/>
            <person name="Spormann A.M."/>
            <person name="Op den Camp H."/>
            <person name="Overmann J."/>
            <person name="Amann R."/>
            <person name="Jetten M.S.M."/>
            <person name="Mascher T."/>
            <person name="Medema M.H."/>
            <person name="Devos D.P."/>
            <person name="Kaster A.-K."/>
            <person name="Ovreas L."/>
            <person name="Rohde M."/>
            <person name="Galperin M.Y."/>
            <person name="Jogler C."/>
        </authorList>
    </citation>
    <scope>NUCLEOTIDE SEQUENCE [LARGE SCALE GENOMIC DNA]</scope>
    <source>
        <strain evidence="9 10">Pan265</strain>
    </source>
</reference>
<dbReference type="GO" id="GO:0005737">
    <property type="term" value="C:cytoplasm"/>
    <property type="evidence" value="ECO:0007669"/>
    <property type="project" value="UniProtKB-SubCell"/>
</dbReference>
<dbReference type="PANTHER" id="PTHR11735:SF6">
    <property type="entry name" value="TRNA N6-ADENOSINE THREONYLCARBAMOYLTRANSFERASE, MITOCHONDRIAL"/>
    <property type="match status" value="1"/>
</dbReference>
<keyword evidence="1 7" id="KW-0808">Transferase</keyword>
<evidence type="ECO:0000256" key="7">
    <source>
        <dbReference type="HAMAP-Rule" id="MF_01445"/>
    </source>
</evidence>
<keyword evidence="10" id="KW-1185">Reference proteome</keyword>
<feature type="binding site" evidence="7">
    <location>
        <position position="174"/>
    </location>
    <ligand>
        <name>substrate</name>
    </ligand>
</feature>
<proteinExistence type="inferred from homology"/>
<dbReference type="NCBIfam" id="TIGR03723">
    <property type="entry name" value="T6A_TsaD_YgjD"/>
    <property type="match status" value="1"/>
</dbReference>
<name>A0A518BXB5_9BACT</name>
<keyword evidence="7" id="KW-0963">Cytoplasm</keyword>
<dbReference type="RefSeq" id="WP_145445743.1">
    <property type="nucleotide sequence ID" value="NZ_CP036280.1"/>
</dbReference>
<dbReference type="AlphaFoldDB" id="A0A518BXB5"/>
<dbReference type="GO" id="GO:0002949">
    <property type="term" value="P:tRNA threonylcarbamoyladenosine modification"/>
    <property type="evidence" value="ECO:0007669"/>
    <property type="project" value="UniProtKB-UniRule"/>
</dbReference>
<feature type="binding site" evidence="7">
    <location>
        <position position="116"/>
    </location>
    <ligand>
        <name>Fe cation</name>
        <dbReference type="ChEBI" id="CHEBI:24875"/>
    </ligand>
</feature>
<feature type="binding site" evidence="7">
    <location>
        <position position="112"/>
    </location>
    <ligand>
        <name>Fe cation</name>
        <dbReference type="ChEBI" id="CHEBI:24875"/>
    </ligand>
</feature>
<comment type="cofactor">
    <cofactor evidence="7">
        <name>Fe(2+)</name>
        <dbReference type="ChEBI" id="CHEBI:29033"/>
    </cofactor>
    <text evidence="7">Binds 1 Fe(2+) ion per subunit.</text>
</comment>
<organism evidence="9 10">
    <name type="scientific">Mucisphaera calidilacus</name>
    <dbReference type="NCBI Taxonomy" id="2527982"/>
    <lineage>
        <taxon>Bacteria</taxon>
        <taxon>Pseudomonadati</taxon>
        <taxon>Planctomycetota</taxon>
        <taxon>Phycisphaerae</taxon>
        <taxon>Phycisphaerales</taxon>
        <taxon>Phycisphaeraceae</taxon>
        <taxon>Mucisphaera</taxon>
    </lineage>
</organism>
<evidence type="ECO:0000256" key="1">
    <source>
        <dbReference type="ARBA" id="ARBA00022679"/>
    </source>
</evidence>
<dbReference type="PRINTS" id="PR00789">
    <property type="entry name" value="OSIALOPTASE"/>
</dbReference>
<dbReference type="Proteomes" id="UP000320386">
    <property type="component" value="Chromosome"/>
</dbReference>
<keyword evidence="3 7" id="KW-0479">Metal-binding</keyword>
<dbReference type="InterPro" id="IPR017861">
    <property type="entry name" value="KAE1/TsaD"/>
</dbReference>
<keyword evidence="5 7" id="KW-0012">Acyltransferase</keyword>
<sequence>MSVILGIESSCDETSAAVVRDGRVVLGHVVASQHELHAEYGGVVPEIASRAHLERLLPVLRQAVGEAGVGFEDLDAVAVGNRPGLIGSLLVGVSAAQALAWSLGVPLIGIDHVQAHLYAGHLVDGEEPAAEVMAERTLGLVVSGGHTSLYDVGGPLDAEVIGRTIDDAIGEAYDKAAVILGLGFPGGPAVERCAAGGDADRYALPVSMLGRESLDFSFSGLKTALLYLVRGRPKTVAGKPVFERSSQDLGEQERADLAASFQRAAVHAVTKKIERALDRSAAGYGRLVAGGGVTANRYLRGELASVAERRDLELMIPKMIYCVDNAAMIAGLAHHRFVAGDVDGLDLAAMSTPSGAGKRKKA</sequence>
<comment type="similarity">
    <text evidence="7">Belongs to the KAE1 / TsaD family.</text>
</comment>
<evidence type="ECO:0000313" key="10">
    <source>
        <dbReference type="Proteomes" id="UP000320386"/>
    </source>
</evidence>
<dbReference type="InterPro" id="IPR043129">
    <property type="entry name" value="ATPase_NBD"/>
</dbReference>
<comment type="catalytic activity">
    <reaction evidence="6 7">
        <text>L-threonylcarbamoyladenylate + adenosine(37) in tRNA = N(6)-L-threonylcarbamoyladenosine(37) in tRNA + AMP + H(+)</text>
        <dbReference type="Rhea" id="RHEA:37059"/>
        <dbReference type="Rhea" id="RHEA-COMP:10162"/>
        <dbReference type="Rhea" id="RHEA-COMP:10163"/>
        <dbReference type="ChEBI" id="CHEBI:15378"/>
        <dbReference type="ChEBI" id="CHEBI:73682"/>
        <dbReference type="ChEBI" id="CHEBI:74411"/>
        <dbReference type="ChEBI" id="CHEBI:74418"/>
        <dbReference type="ChEBI" id="CHEBI:456215"/>
        <dbReference type="EC" id="2.3.1.234"/>
    </reaction>
</comment>
<dbReference type="HAMAP" id="MF_01445">
    <property type="entry name" value="TsaD"/>
    <property type="match status" value="1"/>
</dbReference>
<dbReference type="EMBL" id="CP036280">
    <property type="protein sequence ID" value="QDU71605.1"/>
    <property type="molecule type" value="Genomic_DNA"/>
</dbReference>
<evidence type="ECO:0000256" key="3">
    <source>
        <dbReference type="ARBA" id="ARBA00022723"/>
    </source>
</evidence>
<evidence type="ECO:0000259" key="8">
    <source>
        <dbReference type="Pfam" id="PF00814"/>
    </source>
</evidence>
<evidence type="ECO:0000256" key="6">
    <source>
        <dbReference type="ARBA" id="ARBA00048117"/>
    </source>
</evidence>
<keyword evidence="4 7" id="KW-0408">Iron</keyword>
<evidence type="ECO:0000313" key="9">
    <source>
        <dbReference type="EMBL" id="QDU71605.1"/>
    </source>
</evidence>
<dbReference type="InterPro" id="IPR022450">
    <property type="entry name" value="TsaD"/>
</dbReference>
<dbReference type="EC" id="2.3.1.234" evidence="7"/>
<dbReference type="OrthoDB" id="9806197at2"/>
<dbReference type="GO" id="GO:0005506">
    <property type="term" value="F:iron ion binding"/>
    <property type="evidence" value="ECO:0007669"/>
    <property type="project" value="UniProtKB-UniRule"/>
</dbReference>
<dbReference type="PANTHER" id="PTHR11735">
    <property type="entry name" value="TRNA N6-ADENOSINE THREONYLCARBAMOYLTRANSFERASE"/>
    <property type="match status" value="1"/>
</dbReference>
<feature type="binding site" evidence="7">
    <location>
        <position position="324"/>
    </location>
    <ligand>
        <name>Fe cation</name>
        <dbReference type="ChEBI" id="CHEBI:24875"/>
    </ligand>
</feature>
<feature type="binding site" evidence="7">
    <location>
        <position position="296"/>
    </location>
    <ligand>
        <name>substrate</name>
    </ligand>
</feature>
<feature type="domain" description="Gcp-like" evidence="8">
    <location>
        <begin position="25"/>
        <end position="330"/>
    </location>
</feature>
<dbReference type="InterPro" id="IPR000905">
    <property type="entry name" value="Gcp-like_dom"/>
</dbReference>
<feature type="binding site" evidence="7">
    <location>
        <begin position="141"/>
        <end position="145"/>
    </location>
    <ligand>
        <name>substrate</name>
    </ligand>
</feature>
<dbReference type="CDD" id="cd24133">
    <property type="entry name" value="ASKHA_NBD_TsaD_bac"/>
    <property type="match status" value="1"/>
</dbReference>
<evidence type="ECO:0000256" key="2">
    <source>
        <dbReference type="ARBA" id="ARBA00022694"/>
    </source>
</evidence>
<dbReference type="Pfam" id="PF00814">
    <property type="entry name" value="TsaD"/>
    <property type="match status" value="1"/>
</dbReference>
<feature type="binding site" evidence="7">
    <location>
        <position position="187"/>
    </location>
    <ligand>
        <name>substrate</name>
    </ligand>
</feature>
<comment type="function">
    <text evidence="7">Required for the formation of a threonylcarbamoyl group on adenosine at position 37 (t(6)A37) in tRNAs that read codons beginning with adenine. Is involved in the transfer of the threonylcarbamoyl moiety of threonylcarbamoyl-AMP (TC-AMP) to the N6 group of A37, together with TsaE and TsaB. TsaD likely plays a direct catalytic role in this reaction.</text>
</comment>
<dbReference type="SUPFAM" id="SSF53067">
    <property type="entry name" value="Actin-like ATPase domain"/>
    <property type="match status" value="1"/>
</dbReference>
<evidence type="ECO:0000256" key="5">
    <source>
        <dbReference type="ARBA" id="ARBA00023315"/>
    </source>
</evidence>
<feature type="binding site" evidence="7">
    <location>
        <position position="191"/>
    </location>
    <ligand>
        <name>substrate</name>
    </ligand>
</feature>
<accession>A0A518BXB5</accession>
<dbReference type="KEGG" id="mcad:Pan265_14570"/>
<dbReference type="Gene3D" id="3.30.420.40">
    <property type="match status" value="2"/>
</dbReference>
<protein>
    <recommendedName>
        <fullName evidence="7">tRNA N6-adenosine threonylcarbamoyltransferase</fullName>
        <ecNumber evidence="7">2.3.1.234</ecNumber>
    </recommendedName>
    <alternativeName>
        <fullName evidence="7">N6-L-threonylcarbamoyladenine synthase</fullName>
        <shortName evidence="7">t(6)A synthase</shortName>
    </alternativeName>
    <alternativeName>
        <fullName evidence="7">t(6)A37 threonylcarbamoyladenosine biosynthesis protein TsaD</fullName>
    </alternativeName>
    <alternativeName>
        <fullName evidence="7">tRNA threonylcarbamoyladenosine biosynthesis protein TsaD</fullName>
    </alternativeName>
</protein>
<evidence type="ECO:0000256" key="4">
    <source>
        <dbReference type="ARBA" id="ARBA00023004"/>
    </source>
</evidence>
<dbReference type="GO" id="GO:0061711">
    <property type="term" value="F:tRNA N(6)-L-threonylcarbamoyladenine synthase activity"/>
    <property type="evidence" value="ECO:0007669"/>
    <property type="project" value="UniProtKB-EC"/>
</dbReference>
<comment type="subcellular location">
    <subcellularLocation>
        <location evidence="7">Cytoplasm</location>
    </subcellularLocation>
</comment>
<dbReference type="NCBIfam" id="TIGR00329">
    <property type="entry name" value="gcp_kae1"/>
    <property type="match status" value="1"/>
</dbReference>